<name>A0ABP6WMV6_9FLAO</name>
<evidence type="ECO:0000313" key="1">
    <source>
        <dbReference type="EMBL" id="GAA3553894.1"/>
    </source>
</evidence>
<keyword evidence="2" id="KW-1185">Reference proteome</keyword>
<dbReference type="EMBL" id="BAABCY010000007">
    <property type="protein sequence ID" value="GAA3553894.1"/>
    <property type="molecule type" value="Genomic_DNA"/>
</dbReference>
<gene>
    <name evidence="1" type="ORF">GCM10022395_01790</name>
</gene>
<proteinExistence type="predicted"/>
<reference evidence="2" key="1">
    <citation type="journal article" date="2019" name="Int. J. Syst. Evol. Microbiol.">
        <title>The Global Catalogue of Microorganisms (GCM) 10K type strain sequencing project: providing services to taxonomists for standard genome sequencing and annotation.</title>
        <authorList>
            <consortium name="The Broad Institute Genomics Platform"/>
            <consortium name="The Broad Institute Genome Sequencing Center for Infectious Disease"/>
            <person name="Wu L."/>
            <person name="Ma J."/>
        </authorList>
    </citation>
    <scope>NUCLEOTIDE SEQUENCE [LARGE SCALE GENOMIC DNA]</scope>
    <source>
        <strain evidence="2">JCM 17111</strain>
    </source>
</reference>
<sequence>MNPHEFKSRYGHTLQTDPETKQHYIKLPISNLNELAYMHESLLENILLLTQLEKRHYKREQLQSVMYWLCKIVLLSYPHDEINGLTEWLKSE</sequence>
<dbReference type="RefSeq" id="WP_345003825.1">
    <property type="nucleotide sequence ID" value="NZ_BAABCY010000007.1"/>
</dbReference>
<dbReference type="Proteomes" id="UP001500954">
    <property type="component" value="Unassembled WGS sequence"/>
</dbReference>
<evidence type="ECO:0000313" key="2">
    <source>
        <dbReference type="Proteomes" id="UP001500954"/>
    </source>
</evidence>
<organism evidence="1 2">
    <name type="scientific">Snuella lapsa</name>
    <dbReference type="NCBI Taxonomy" id="870481"/>
    <lineage>
        <taxon>Bacteria</taxon>
        <taxon>Pseudomonadati</taxon>
        <taxon>Bacteroidota</taxon>
        <taxon>Flavobacteriia</taxon>
        <taxon>Flavobacteriales</taxon>
        <taxon>Flavobacteriaceae</taxon>
        <taxon>Snuella</taxon>
    </lineage>
</organism>
<protein>
    <submittedName>
        <fullName evidence="1">Uncharacterized protein</fullName>
    </submittedName>
</protein>
<comment type="caution">
    <text evidence="1">The sequence shown here is derived from an EMBL/GenBank/DDBJ whole genome shotgun (WGS) entry which is preliminary data.</text>
</comment>
<accession>A0ABP6WMV6</accession>